<keyword evidence="6" id="KW-0378">Hydrolase</keyword>
<proteinExistence type="inferred from homology"/>
<evidence type="ECO:0000256" key="3">
    <source>
        <dbReference type="ARBA" id="ARBA00006958"/>
    </source>
</evidence>
<dbReference type="AlphaFoldDB" id="A0A1Y1MNV8"/>
<dbReference type="GO" id="GO:0046872">
    <property type="term" value="F:metal ion binding"/>
    <property type="evidence" value="ECO:0007669"/>
    <property type="project" value="UniProtKB-KW"/>
</dbReference>
<dbReference type="GO" id="GO:0005634">
    <property type="term" value="C:nucleus"/>
    <property type="evidence" value="ECO:0007669"/>
    <property type="project" value="UniProtKB-SubCell"/>
</dbReference>
<dbReference type="OrthoDB" id="6756822at2759"/>
<dbReference type="PANTHER" id="PTHR22930:SF292">
    <property type="entry name" value="DDE TNP4 DOMAIN-CONTAINING PROTEIN"/>
    <property type="match status" value="1"/>
</dbReference>
<dbReference type="GO" id="GO:0016787">
    <property type="term" value="F:hydrolase activity"/>
    <property type="evidence" value="ECO:0007669"/>
    <property type="project" value="UniProtKB-KW"/>
</dbReference>
<keyword evidence="5" id="KW-0479">Metal-binding</keyword>
<dbReference type="GeneID" id="116179199"/>
<evidence type="ECO:0000259" key="8">
    <source>
        <dbReference type="Pfam" id="PF13359"/>
    </source>
</evidence>
<sequence length="396" mass="46623">MEPVLLLNHYLKFYIDMMWETEHSQIMTNYIHTYRNKATKIVGLLRHRNKHAKQNVNHNVWLHQYHEHVFFQLFRLRKNTFYILLQELIKYDRFCLIRKKYRGGNYPTDPEKCLLIFLWYLGHQDTLHGIADRFGVVSSTVMNIVNIFLYITNLLKTKYIVWPKNQEEFDYIVSGFKNYPGVVGAVDGCHINVTVPESQHESYADRYQQHSINLMGICSSGKIFTYVFIGYPGSAHDSRVFSASPLVSYIQRYGSQKFFPTPEHHLIGDSAFPLKQWIMTPFKKHNNLSSIEKRHNYLLSADRVCIENAFGILKGRFRRLKFINCYSISKSVEIISASCVLHNFCYINHDKWTTEFEDNKQTIEDGVLHRDFDRQQFALGKEKRGRIANILSNNVI</sequence>
<keyword evidence="4" id="KW-0540">Nuclease</keyword>
<dbReference type="InterPro" id="IPR027806">
    <property type="entry name" value="HARBI1_dom"/>
</dbReference>
<dbReference type="Pfam" id="PF13359">
    <property type="entry name" value="DDE_Tnp_4"/>
    <property type="match status" value="1"/>
</dbReference>
<dbReference type="KEGG" id="ppyr:116182163"/>
<evidence type="ECO:0000313" key="9">
    <source>
        <dbReference type="EMBL" id="JAV85626.1"/>
    </source>
</evidence>
<comment type="similarity">
    <text evidence="3">Belongs to the HARBI1 family.</text>
</comment>
<dbReference type="GeneID" id="116182163"/>
<evidence type="ECO:0000256" key="2">
    <source>
        <dbReference type="ARBA" id="ARBA00004123"/>
    </source>
</evidence>
<name>A0A1Y1MNV8_PHOPY</name>
<dbReference type="PANTHER" id="PTHR22930">
    <property type="match status" value="1"/>
</dbReference>
<dbReference type="InterPro" id="IPR045249">
    <property type="entry name" value="HARBI1-like"/>
</dbReference>
<feature type="domain" description="DDE Tnp4" evidence="8">
    <location>
        <begin position="186"/>
        <end position="343"/>
    </location>
</feature>
<evidence type="ECO:0000256" key="7">
    <source>
        <dbReference type="ARBA" id="ARBA00023242"/>
    </source>
</evidence>
<comment type="subcellular location">
    <subcellularLocation>
        <location evidence="2">Nucleus</location>
    </subcellularLocation>
</comment>
<organism evidence="9">
    <name type="scientific">Photinus pyralis</name>
    <name type="common">Common eastern firefly</name>
    <name type="synonym">Lampyris pyralis</name>
    <dbReference type="NCBI Taxonomy" id="7054"/>
    <lineage>
        <taxon>Eukaryota</taxon>
        <taxon>Metazoa</taxon>
        <taxon>Ecdysozoa</taxon>
        <taxon>Arthropoda</taxon>
        <taxon>Hexapoda</taxon>
        <taxon>Insecta</taxon>
        <taxon>Pterygota</taxon>
        <taxon>Neoptera</taxon>
        <taxon>Endopterygota</taxon>
        <taxon>Coleoptera</taxon>
        <taxon>Polyphaga</taxon>
        <taxon>Elateriformia</taxon>
        <taxon>Elateroidea</taxon>
        <taxon>Lampyridae</taxon>
        <taxon>Lampyrinae</taxon>
        <taxon>Photinus</taxon>
    </lineage>
</organism>
<evidence type="ECO:0000256" key="1">
    <source>
        <dbReference type="ARBA" id="ARBA00001968"/>
    </source>
</evidence>
<dbReference type="GO" id="GO:0004518">
    <property type="term" value="F:nuclease activity"/>
    <property type="evidence" value="ECO:0007669"/>
    <property type="project" value="UniProtKB-KW"/>
</dbReference>
<dbReference type="RefSeq" id="XP_031354778.1">
    <property type="nucleotide sequence ID" value="XM_031498918.1"/>
</dbReference>
<comment type="cofactor">
    <cofactor evidence="1">
        <name>a divalent metal cation</name>
        <dbReference type="ChEBI" id="CHEBI:60240"/>
    </cofactor>
</comment>
<evidence type="ECO:0000256" key="6">
    <source>
        <dbReference type="ARBA" id="ARBA00022801"/>
    </source>
</evidence>
<accession>A0A1Y1MNV8</accession>
<dbReference type="KEGG" id="ppyr:116179199"/>
<keyword evidence="7" id="KW-0539">Nucleus</keyword>
<protein>
    <recommendedName>
        <fullName evidence="8">DDE Tnp4 domain-containing protein</fullName>
    </recommendedName>
</protein>
<evidence type="ECO:0000256" key="4">
    <source>
        <dbReference type="ARBA" id="ARBA00022722"/>
    </source>
</evidence>
<reference evidence="9" key="1">
    <citation type="journal article" date="2016" name="Sci. Rep.">
        <title>Molecular characterization of firefly nuptial gifts: a multi-omics approach sheds light on postcopulatory sexual selection.</title>
        <authorList>
            <person name="Al-Wathiqui N."/>
            <person name="Fallon T.R."/>
            <person name="South A."/>
            <person name="Weng J.K."/>
            <person name="Lewis S.M."/>
        </authorList>
    </citation>
    <scope>NUCLEOTIDE SEQUENCE</scope>
</reference>
<dbReference type="EMBL" id="GEZM01030328">
    <property type="protein sequence ID" value="JAV85626.1"/>
    <property type="molecule type" value="Transcribed_RNA"/>
</dbReference>
<evidence type="ECO:0000256" key="5">
    <source>
        <dbReference type="ARBA" id="ARBA00022723"/>
    </source>
</evidence>
<dbReference type="RefSeq" id="XP_031358523.1">
    <property type="nucleotide sequence ID" value="XM_031502663.1"/>
</dbReference>